<dbReference type="RefSeq" id="WP_226578707.1">
    <property type="nucleotide sequence ID" value="NZ_BLAY01000027.1"/>
</dbReference>
<dbReference type="InterPro" id="IPR015414">
    <property type="entry name" value="TMEM64"/>
</dbReference>
<dbReference type="EMBL" id="BLAY01000027">
    <property type="protein sequence ID" value="GET37363.1"/>
    <property type="molecule type" value="Genomic_DNA"/>
</dbReference>
<evidence type="ECO:0000259" key="8">
    <source>
        <dbReference type="Pfam" id="PF09335"/>
    </source>
</evidence>
<protein>
    <recommendedName>
        <fullName evidence="6">TVP38/TMEM64 family membrane protein</fullName>
    </recommendedName>
</protein>
<feature type="transmembrane region" description="Helical" evidence="6">
    <location>
        <begin position="73"/>
        <end position="97"/>
    </location>
</feature>
<comment type="subcellular location">
    <subcellularLocation>
        <location evidence="1 6">Cell membrane</location>
        <topology evidence="1 6">Multi-pass membrane protein</topology>
    </subcellularLocation>
</comment>
<keyword evidence="2 6" id="KW-1003">Cell membrane</keyword>
<sequence>MLNFKSGVFLLTVVCIIATGVGVYLLGGIDQAQLQTWLRQAGVWAPVTYIFLYTVGTILILPSTPLNLSGGAIFGAWWGTLWTTIAAVIAAVVAFAFTRTVGRDLVAKKFAGRWEAMDAEMRQGGLFYMFAIRLLPIIPYGLVNFAAGLTSIRFRDYFVGTLLGTVPGVLPFVLLGSSGLQALRTGDVLPLMGALGLTGILVGGATWYRRRRSDPRKALEESEVSNSLNQSAPDIERTK</sequence>
<keyword evidence="5 6" id="KW-0472">Membrane</keyword>
<organism evidence="9 10">
    <name type="scientific">Microseira wollei NIES-4236</name>
    <dbReference type="NCBI Taxonomy" id="2530354"/>
    <lineage>
        <taxon>Bacteria</taxon>
        <taxon>Bacillati</taxon>
        <taxon>Cyanobacteriota</taxon>
        <taxon>Cyanophyceae</taxon>
        <taxon>Oscillatoriophycideae</taxon>
        <taxon>Aerosakkonematales</taxon>
        <taxon>Aerosakkonemataceae</taxon>
        <taxon>Microseira</taxon>
    </lineage>
</organism>
<keyword evidence="10" id="KW-1185">Reference proteome</keyword>
<dbReference type="PANTHER" id="PTHR12677:SF59">
    <property type="entry name" value="GOLGI APPARATUS MEMBRANE PROTEIN TVP38-RELATED"/>
    <property type="match status" value="1"/>
</dbReference>
<reference evidence="9" key="1">
    <citation type="submission" date="2019-10" db="EMBL/GenBank/DDBJ databases">
        <title>Draft genome sequece of Microseira wollei NIES-4236.</title>
        <authorList>
            <person name="Yamaguchi H."/>
            <person name="Suzuki S."/>
            <person name="Kawachi M."/>
        </authorList>
    </citation>
    <scope>NUCLEOTIDE SEQUENCE</scope>
    <source>
        <strain evidence="9">NIES-4236</strain>
    </source>
</reference>
<evidence type="ECO:0000256" key="1">
    <source>
        <dbReference type="ARBA" id="ARBA00004651"/>
    </source>
</evidence>
<evidence type="ECO:0000256" key="5">
    <source>
        <dbReference type="ARBA" id="ARBA00023136"/>
    </source>
</evidence>
<dbReference type="GO" id="GO:0005886">
    <property type="term" value="C:plasma membrane"/>
    <property type="evidence" value="ECO:0007669"/>
    <property type="project" value="UniProtKB-SubCell"/>
</dbReference>
<evidence type="ECO:0000256" key="2">
    <source>
        <dbReference type="ARBA" id="ARBA00022475"/>
    </source>
</evidence>
<keyword evidence="4 6" id="KW-1133">Transmembrane helix</keyword>
<evidence type="ECO:0000313" key="9">
    <source>
        <dbReference type="EMBL" id="GET37363.1"/>
    </source>
</evidence>
<evidence type="ECO:0000256" key="6">
    <source>
        <dbReference type="RuleBase" id="RU366058"/>
    </source>
</evidence>
<comment type="similarity">
    <text evidence="6">Belongs to the TVP38/TMEM64 family.</text>
</comment>
<feature type="transmembrane region" description="Helical" evidence="6">
    <location>
        <begin position="126"/>
        <end position="145"/>
    </location>
</feature>
<dbReference type="InterPro" id="IPR032816">
    <property type="entry name" value="VTT_dom"/>
</dbReference>
<proteinExistence type="inferred from homology"/>
<evidence type="ECO:0000256" key="7">
    <source>
        <dbReference type="SAM" id="MobiDB-lite"/>
    </source>
</evidence>
<accession>A0AAV3X7N0</accession>
<name>A0AAV3X7N0_9CYAN</name>
<feature type="transmembrane region" description="Helical" evidence="6">
    <location>
        <begin position="157"/>
        <end position="176"/>
    </location>
</feature>
<evidence type="ECO:0000256" key="4">
    <source>
        <dbReference type="ARBA" id="ARBA00022989"/>
    </source>
</evidence>
<comment type="caution">
    <text evidence="9">The sequence shown here is derived from an EMBL/GenBank/DDBJ whole genome shotgun (WGS) entry which is preliminary data.</text>
</comment>
<feature type="domain" description="VTT" evidence="8">
    <location>
        <begin position="61"/>
        <end position="177"/>
    </location>
</feature>
<evidence type="ECO:0000313" key="10">
    <source>
        <dbReference type="Proteomes" id="UP001050975"/>
    </source>
</evidence>
<feature type="transmembrane region" description="Helical" evidence="6">
    <location>
        <begin position="41"/>
        <end position="61"/>
    </location>
</feature>
<feature type="transmembrane region" description="Helical" evidence="6">
    <location>
        <begin position="188"/>
        <end position="208"/>
    </location>
</feature>
<feature type="region of interest" description="Disordered" evidence="7">
    <location>
        <begin position="216"/>
        <end position="239"/>
    </location>
</feature>
<dbReference type="AlphaFoldDB" id="A0AAV3X7N0"/>
<feature type="transmembrane region" description="Helical" evidence="6">
    <location>
        <begin position="7"/>
        <end position="29"/>
    </location>
</feature>
<evidence type="ECO:0000256" key="3">
    <source>
        <dbReference type="ARBA" id="ARBA00022692"/>
    </source>
</evidence>
<dbReference type="PANTHER" id="PTHR12677">
    <property type="entry name" value="GOLGI APPARATUS MEMBRANE PROTEIN TVP38-RELATED"/>
    <property type="match status" value="1"/>
</dbReference>
<dbReference type="Proteomes" id="UP001050975">
    <property type="component" value="Unassembled WGS sequence"/>
</dbReference>
<keyword evidence="3 6" id="KW-0812">Transmembrane</keyword>
<gene>
    <name evidence="9" type="ORF">MiSe_21160</name>
</gene>
<dbReference type="Pfam" id="PF09335">
    <property type="entry name" value="VTT_dom"/>
    <property type="match status" value="1"/>
</dbReference>